<proteinExistence type="predicted"/>
<accession>A0AAE0PD79</accession>
<reference evidence="2" key="2">
    <citation type="submission" date="2023-07" db="EMBL/GenBank/DDBJ databases">
        <authorList>
            <consortium name="Lawrence Berkeley National Laboratory"/>
            <person name="Haridas S."/>
            <person name="Hensen N."/>
            <person name="Bonometti L."/>
            <person name="Westerberg I."/>
            <person name="Brannstrom I.O."/>
            <person name="Guillou S."/>
            <person name="Cros-Aarteil S."/>
            <person name="Calhoun S."/>
            <person name="Kuo A."/>
            <person name="Mondo S."/>
            <person name="Pangilinan J."/>
            <person name="Riley R."/>
            <person name="LaButti K."/>
            <person name="Andreopoulos B."/>
            <person name="Lipzen A."/>
            <person name="Chen C."/>
            <person name="Yanf M."/>
            <person name="Daum C."/>
            <person name="Ng V."/>
            <person name="Clum A."/>
            <person name="Steindorff A."/>
            <person name="Ohm R."/>
            <person name="Martin F."/>
            <person name="Silar P."/>
            <person name="Natvig D."/>
            <person name="Lalanne C."/>
            <person name="Gautier V."/>
            <person name="Ament-velasquez S.L."/>
            <person name="Kruys A."/>
            <person name="Hutchinson M.I."/>
            <person name="Powell A.J."/>
            <person name="Barry K."/>
            <person name="Miller A.N."/>
            <person name="Grigoriev I.V."/>
            <person name="Debuchy R."/>
            <person name="Gladieux P."/>
            <person name="Thoren M.H."/>
            <person name="Johannesson H."/>
        </authorList>
    </citation>
    <scope>NUCLEOTIDE SEQUENCE</scope>
    <source>
        <strain evidence="2">FGSC 1904</strain>
    </source>
</reference>
<evidence type="ECO:0000256" key="1">
    <source>
        <dbReference type="SAM" id="MobiDB-lite"/>
    </source>
</evidence>
<organism evidence="2 3">
    <name type="scientific">Sordaria brevicollis</name>
    <dbReference type="NCBI Taxonomy" id="83679"/>
    <lineage>
        <taxon>Eukaryota</taxon>
        <taxon>Fungi</taxon>
        <taxon>Dikarya</taxon>
        <taxon>Ascomycota</taxon>
        <taxon>Pezizomycotina</taxon>
        <taxon>Sordariomycetes</taxon>
        <taxon>Sordariomycetidae</taxon>
        <taxon>Sordariales</taxon>
        <taxon>Sordariaceae</taxon>
        <taxon>Sordaria</taxon>
    </lineage>
</organism>
<evidence type="ECO:0000313" key="2">
    <source>
        <dbReference type="EMBL" id="KAK3397730.1"/>
    </source>
</evidence>
<name>A0AAE0PD79_SORBR</name>
<reference evidence="2" key="1">
    <citation type="journal article" date="2023" name="Mol. Phylogenet. Evol.">
        <title>Genome-scale phylogeny and comparative genomics of the fungal order Sordariales.</title>
        <authorList>
            <person name="Hensen N."/>
            <person name="Bonometti L."/>
            <person name="Westerberg I."/>
            <person name="Brannstrom I.O."/>
            <person name="Guillou S."/>
            <person name="Cros-Aarteil S."/>
            <person name="Calhoun S."/>
            <person name="Haridas S."/>
            <person name="Kuo A."/>
            <person name="Mondo S."/>
            <person name="Pangilinan J."/>
            <person name="Riley R."/>
            <person name="LaButti K."/>
            <person name="Andreopoulos B."/>
            <person name="Lipzen A."/>
            <person name="Chen C."/>
            <person name="Yan M."/>
            <person name="Daum C."/>
            <person name="Ng V."/>
            <person name="Clum A."/>
            <person name="Steindorff A."/>
            <person name="Ohm R.A."/>
            <person name="Martin F."/>
            <person name="Silar P."/>
            <person name="Natvig D.O."/>
            <person name="Lalanne C."/>
            <person name="Gautier V."/>
            <person name="Ament-Velasquez S.L."/>
            <person name="Kruys A."/>
            <person name="Hutchinson M.I."/>
            <person name="Powell A.J."/>
            <person name="Barry K."/>
            <person name="Miller A.N."/>
            <person name="Grigoriev I.V."/>
            <person name="Debuchy R."/>
            <person name="Gladieux P."/>
            <person name="Hiltunen Thoren M."/>
            <person name="Johannesson H."/>
        </authorList>
    </citation>
    <scope>NUCLEOTIDE SEQUENCE</scope>
    <source>
        <strain evidence="2">FGSC 1904</strain>
    </source>
</reference>
<evidence type="ECO:0000313" key="3">
    <source>
        <dbReference type="Proteomes" id="UP001281003"/>
    </source>
</evidence>
<keyword evidence="3" id="KW-1185">Reference proteome</keyword>
<gene>
    <name evidence="2" type="ORF">B0T20DRAFT_413160</name>
</gene>
<protein>
    <submittedName>
        <fullName evidence="2">Uncharacterized protein</fullName>
    </submittedName>
</protein>
<dbReference type="Proteomes" id="UP001281003">
    <property type="component" value="Unassembled WGS sequence"/>
</dbReference>
<dbReference type="EMBL" id="JAUTDP010000007">
    <property type="protein sequence ID" value="KAK3397730.1"/>
    <property type="molecule type" value="Genomic_DNA"/>
</dbReference>
<feature type="region of interest" description="Disordered" evidence="1">
    <location>
        <begin position="23"/>
        <end position="46"/>
    </location>
</feature>
<sequence>MTAFLKMAPVTLLGPPATLDSHPVPFPKIRTPGAPGSLGSGRSDPGVPSINTGLSSGCSSRSYIVFCLYRTRPNINTCLQC</sequence>
<dbReference type="AlphaFoldDB" id="A0AAE0PD79"/>
<comment type="caution">
    <text evidence="2">The sequence shown here is derived from an EMBL/GenBank/DDBJ whole genome shotgun (WGS) entry which is preliminary data.</text>
</comment>